<sequence>MSGDGSAWIVGKSVSSRPGYWRATSADGVTFTWSHMDRPSLDKSFSAVWGTGPNDTWAAGAYGRLRHWDGTDWLQAGVMPAKTPVTNDLYAMWAAGPHDLWVVGDDLVLHHASNGP</sequence>
<proteinExistence type="predicted"/>
<accession>A0A0K1QGI5</accession>
<evidence type="ECO:0000313" key="1">
    <source>
        <dbReference type="EMBL" id="AKV04757.1"/>
    </source>
</evidence>
<keyword evidence="2" id="KW-1185">Reference proteome</keyword>
<organism evidence="1 2">
    <name type="scientific">Labilithrix luteola</name>
    <dbReference type="NCBI Taxonomy" id="1391654"/>
    <lineage>
        <taxon>Bacteria</taxon>
        <taxon>Pseudomonadati</taxon>
        <taxon>Myxococcota</taxon>
        <taxon>Polyangia</taxon>
        <taxon>Polyangiales</taxon>
        <taxon>Labilitrichaceae</taxon>
        <taxon>Labilithrix</taxon>
    </lineage>
</organism>
<dbReference type="KEGG" id="llu:AKJ09_11420"/>
<dbReference type="Proteomes" id="UP000064967">
    <property type="component" value="Chromosome"/>
</dbReference>
<dbReference type="STRING" id="1391654.AKJ09_11420"/>
<name>A0A0K1QGI5_9BACT</name>
<protein>
    <submittedName>
        <fullName evidence="1">Uncharacterized protein</fullName>
    </submittedName>
</protein>
<gene>
    <name evidence="1" type="ORF">AKJ09_11420</name>
</gene>
<reference evidence="1 2" key="1">
    <citation type="submission" date="2015-08" db="EMBL/GenBank/DDBJ databases">
        <authorList>
            <person name="Babu N.S."/>
            <person name="Beckwith C.J."/>
            <person name="Beseler K.G."/>
            <person name="Brison A."/>
            <person name="Carone J.V."/>
            <person name="Caskin T.P."/>
            <person name="Diamond M."/>
            <person name="Durham M.E."/>
            <person name="Foxe J.M."/>
            <person name="Go M."/>
            <person name="Henderson B.A."/>
            <person name="Jones I.B."/>
            <person name="McGettigan J.A."/>
            <person name="Micheletti S.J."/>
            <person name="Nasrallah M.E."/>
            <person name="Ortiz D."/>
            <person name="Piller C.R."/>
            <person name="Privatt S.R."/>
            <person name="Schneider S.L."/>
            <person name="Sharp S."/>
            <person name="Smith T.C."/>
            <person name="Stanton J.D."/>
            <person name="Ullery H.E."/>
            <person name="Wilson R.J."/>
            <person name="Serrano M.G."/>
            <person name="Buck G."/>
            <person name="Lee V."/>
            <person name="Wang Y."/>
            <person name="Carvalho R."/>
            <person name="Voegtly L."/>
            <person name="Shi R."/>
            <person name="Duckworth R."/>
            <person name="Johnson A."/>
            <person name="Loviza R."/>
            <person name="Walstead R."/>
            <person name="Shah Z."/>
            <person name="Kiflezghi M."/>
            <person name="Wade K."/>
            <person name="Ball S.L."/>
            <person name="Bradley K.W."/>
            <person name="Asai D.J."/>
            <person name="Bowman C.A."/>
            <person name="Russell D.A."/>
            <person name="Pope W.H."/>
            <person name="Jacobs-Sera D."/>
            <person name="Hendrix R.W."/>
            <person name="Hatfull G.F."/>
        </authorList>
    </citation>
    <scope>NUCLEOTIDE SEQUENCE [LARGE SCALE GENOMIC DNA]</scope>
    <source>
        <strain evidence="1 2">DSM 27648</strain>
    </source>
</reference>
<dbReference type="EMBL" id="CP012333">
    <property type="protein sequence ID" value="AKV04757.1"/>
    <property type="molecule type" value="Genomic_DNA"/>
</dbReference>
<dbReference type="AlphaFoldDB" id="A0A0K1QGI5"/>
<evidence type="ECO:0000313" key="2">
    <source>
        <dbReference type="Proteomes" id="UP000064967"/>
    </source>
</evidence>